<feature type="transmembrane region" description="Helical" evidence="6">
    <location>
        <begin position="37"/>
        <end position="57"/>
    </location>
</feature>
<reference evidence="7" key="1">
    <citation type="journal article" date="2021" name="PeerJ">
        <title>Extensive microbial diversity within the chicken gut microbiome revealed by metagenomics and culture.</title>
        <authorList>
            <person name="Gilroy R."/>
            <person name="Ravi A."/>
            <person name="Getino M."/>
            <person name="Pursley I."/>
            <person name="Horton D.L."/>
            <person name="Alikhan N.F."/>
            <person name="Baker D."/>
            <person name="Gharbi K."/>
            <person name="Hall N."/>
            <person name="Watson M."/>
            <person name="Adriaenssens E.M."/>
            <person name="Foster-Nyarko E."/>
            <person name="Jarju S."/>
            <person name="Secka A."/>
            <person name="Antonio M."/>
            <person name="Oren A."/>
            <person name="Chaudhuri R.R."/>
            <person name="La Ragione R."/>
            <person name="Hildebrand F."/>
            <person name="Pallen M.J."/>
        </authorList>
    </citation>
    <scope>NUCLEOTIDE SEQUENCE</scope>
    <source>
        <strain evidence="7">CHK130-7132</strain>
    </source>
</reference>
<evidence type="ECO:0000256" key="2">
    <source>
        <dbReference type="ARBA" id="ARBA00022475"/>
    </source>
</evidence>
<dbReference type="AlphaFoldDB" id="A0A9D2PVP5"/>
<feature type="transmembrane region" description="Helical" evidence="6">
    <location>
        <begin position="98"/>
        <end position="125"/>
    </location>
</feature>
<organism evidence="7 8">
    <name type="scientific">Candidatus Brachybacterium intestinipullorum</name>
    <dbReference type="NCBI Taxonomy" id="2838512"/>
    <lineage>
        <taxon>Bacteria</taxon>
        <taxon>Bacillati</taxon>
        <taxon>Actinomycetota</taxon>
        <taxon>Actinomycetes</taxon>
        <taxon>Micrococcales</taxon>
        <taxon>Dermabacteraceae</taxon>
        <taxon>Brachybacterium</taxon>
    </lineage>
</organism>
<feature type="transmembrane region" description="Helical" evidence="6">
    <location>
        <begin position="163"/>
        <end position="181"/>
    </location>
</feature>
<dbReference type="Pfam" id="PF06081">
    <property type="entry name" value="ArAE_1"/>
    <property type="match status" value="1"/>
</dbReference>
<accession>A0A9D2PVP5</accession>
<comment type="caution">
    <text evidence="7">The sequence shown here is derived from an EMBL/GenBank/DDBJ whole genome shotgun (WGS) entry which is preliminary data.</text>
</comment>
<keyword evidence="4 6" id="KW-1133">Transmembrane helix</keyword>
<evidence type="ECO:0000313" key="8">
    <source>
        <dbReference type="Proteomes" id="UP000823854"/>
    </source>
</evidence>
<name>A0A9D2PVP5_9MICO</name>
<evidence type="ECO:0000256" key="3">
    <source>
        <dbReference type="ARBA" id="ARBA00022692"/>
    </source>
</evidence>
<keyword evidence="2" id="KW-1003">Cell membrane</keyword>
<evidence type="ECO:0000256" key="5">
    <source>
        <dbReference type="ARBA" id="ARBA00023136"/>
    </source>
</evidence>
<evidence type="ECO:0000313" key="7">
    <source>
        <dbReference type="EMBL" id="HJC68107.1"/>
    </source>
</evidence>
<evidence type="ECO:0000256" key="4">
    <source>
        <dbReference type="ARBA" id="ARBA00022989"/>
    </source>
</evidence>
<proteinExistence type="predicted"/>
<evidence type="ECO:0000256" key="6">
    <source>
        <dbReference type="SAM" id="Phobius"/>
    </source>
</evidence>
<keyword evidence="3 6" id="KW-0812">Transmembrane</keyword>
<dbReference type="InterPro" id="IPR010343">
    <property type="entry name" value="ArAE_1"/>
</dbReference>
<dbReference type="GO" id="GO:0005886">
    <property type="term" value="C:plasma membrane"/>
    <property type="evidence" value="ECO:0007669"/>
    <property type="project" value="UniProtKB-SubCell"/>
</dbReference>
<protein>
    <recommendedName>
        <fullName evidence="9">Aromatic acid exporter family member 1</fullName>
    </recommendedName>
</protein>
<evidence type="ECO:0008006" key="9">
    <source>
        <dbReference type="Google" id="ProtNLM"/>
    </source>
</evidence>
<sequence length="386" mass="43217">MTESSPRHQHAISAETGHQHDEGIWTRIMAFLRRPEVVTDLLQILKCVLAATAAWWFASAVMHSEMPFLAPWTALLTVHATVYRSLARGIQTTVSSGLGVLLSYVIGAFLGVELWTFALALLVGMLASRLWWIRDEGIAIATTAVFVLGSGFGEQAPLLTDRLLEVAVGVAFGIVVNALVVPPLRDAQASRYVDRINLLMGELLVDMSEELTRSWDTERAEQWAQRTAEMQDMISSAWQSVRFARESSWGNPRSHPMAPLRRRRAESRPADYREILERVDEGISHLRNLTRTLREASYAHGEWDRRFRTRWSAIVHDAGLAIADPDAEVEPIHDRLTELAVQMAEDGHMPADSWPVYGALIRAMQHIAVVVDDVASAREARDTREA</sequence>
<comment type="subcellular location">
    <subcellularLocation>
        <location evidence="1">Cell membrane</location>
        <topology evidence="1">Multi-pass membrane protein</topology>
    </subcellularLocation>
</comment>
<feature type="transmembrane region" description="Helical" evidence="6">
    <location>
        <begin position="131"/>
        <end position="151"/>
    </location>
</feature>
<evidence type="ECO:0000256" key="1">
    <source>
        <dbReference type="ARBA" id="ARBA00004651"/>
    </source>
</evidence>
<dbReference type="Proteomes" id="UP000823854">
    <property type="component" value="Unassembled WGS sequence"/>
</dbReference>
<dbReference type="EMBL" id="DWWC01000004">
    <property type="protein sequence ID" value="HJC68107.1"/>
    <property type="molecule type" value="Genomic_DNA"/>
</dbReference>
<reference evidence="7" key="2">
    <citation type="submission" date="2021-04" db="EMBL/GenBank/DDBJ databases">
        <authorList>
            <person name="Gilroy R."/>
        </authorList>
    </citation>
    <scope>NUCLEOTIDE SEQUENCE</scope>
    <source>
        <strain evidence="7">CHK130-7132</strain>
    </source>
</reference>
<keyword evidence="5 6" id="KW-0472">Membrane</keyword>
<gene>
    <name evidence="7" type="ORF">H9932_00295</name>
</gene>